<dbReference type="Gene3D" id="2.140.10.30">
    <property type="entry name" value="Dipeptidylpeptidase IV, N-terminal domain"/>
    <property type="match status" value="1"/>
</dbReference>
<dbReference type="EMBL" id="KK853083">
    <property type="protein sequence ID" value="KDR11620.1"/>
    <property type="molecule type" value="Genomic_DNA"/>
</dbReference>
<name>A0A067QPP4_ZOONE</name>
<dbReference type="OMA" id="IWDSENH"/>
<dbReference type="Pfam" id="PF00930">
    <property type="entry name" value="DPPIV_N"/>
    <property type="match status" value="1"/>
</dbReference>
<dbReference type="STRING" id="136037.A0A067QPP4"/>
<keyword evidence="8" id="KW-1185">Reference proteome</keyword>
<dbReference type="GO" id="GO:0005886">
    <property type="term" value="C:plasma membrane"/>
    <property type="evidence" value="ECO:0007669"/>
    <property type="project" value="TreeGrafter"/>
</dbReference>
<evidence type="ECO:0000256" key="1">
    <source>
        <dbReference type="ARBA" id="ARBA00010036"/>
    </source>
</evidence>
<dbReference type="PANTHER" id="PTHR11731:SF135">
    <property type="entry name" value="INACTIVE DIPEPTIDYL PEPTIDASE 10-LIKE PROTEIN"/>
    <property type="match status" value="1"/>
</dbReference>
<evidence type="ECO:0000259" key="5">
    <source>
        <dbReference type="Pfam" id="PF00326"/>
    </source>
</evidence>
<feature type="non-terminal residue" evidence="7">
    <location>
        <position position="830"/>
    </location>
</feature>
<dbReference type="InterPro" id="IPR050278">
    <property type="entry name" value="Serine_Prot_S9B/DPPIV"/>
</dbReference>
<evidence type="ECO:0000256" key="2">
    <source>
        <dbReference type="ARBA" id="ARBA00023180"/>
    </source>
</evidence>
<dbReference type="PANTHER" id="PTHR11731">
    <property type="entry name" value="PROTEASE FAMILY S9B,C DIPEPTIDYL-PEPTIDASE IV-RELATED"/>
    <property type="match status" value="1"/>
</dbReference>
<protein>
    <recommendedName>
        <fullName evidence="3">Venom dipeptidyl peptidase 4</fullName>
    </recommendedName>
</protein>
<keyword evidence="4" id="KW-0812">Transmembrane</keyword>
<dbReference type="GO" id="GO:0006508">
    <property type="term" value="P:proteolysis"/>
    <property type="evidence" value="ECO:0007669"/>
    <property type="project" value="InterPro"/>
</dbReference>
<comment type="similarity">
    <text evidence="1">Belongs to the peptidase S9B family. DPPIV subfamily.</text>
</comment>
<feature type="domain" description="Peptidase S9 prolyl oligopeptidase catalytic" evidence="5">
    <location>
        <begin position="655"/>
        <end position="828"/>
    </location>
</feature>
<organism evidence="7 8">
    <name type="scientific">Zootermopsis nevadensis</name>
    <name type="common">Dampwood termite</name>
    <dbReference type="NCBI Taxonomy" id="136037"/>
    <lineage>
        <taxon>Eukaryota</taxon>
        <taxon>Metazoa</taxon>
        <taxon>Ecdysozoa</taxon>
        <taxon>Arthropoda</taxon>
        <taxon>Hexapoda</taxon>
        <taxon>Insecta</taxon>
        <taxon>Pterygota</taxon>
        <taxon>Neoptera</taxon>
        <taxon>Polyneoptera</taxon>
        <taxon>Dictyoptera</taxon>
        <taxon>Blattodea</taxon>
        <taxon>Blattoidea</taxon>
        <taxon>Termitoidae</taxon>
        <taxon>Termopsidae</taxon>
        <taxon>Zootermopsis</taxon>
    </lineage>
</organism>
<keyword evidence="2" id="KW-0325">Glycoprotein</keyword>
<feature type="domain" description="Dipeptidylpeptidase IV N-terminal" evidence="6">
    <location>
        <begin position="115"/>
        <end position="512"/>
    </location>
</feature>
<dbReference type="AlphaFoldDB" id="A0A067QPP4"/>
<sequence length="830" mass="94664">QELVASTPNQRNWRGILIALLVIVAVLGLIVFSIVLLSPPEEGPRVKGRKFTLEDVLGPHYRARRFNGTWVSEVDLVYRDVEGGVTLFNAENLTTRVLMTNSTFRQLNALDFRVSSDLNYILLILDIKKVFRHSYEARYFIFEVQTSRKFELGLGDSEVDNHPYLQHVVWAPKGNALAFVYRNDVYYKTGALTSHAYRVTNTGRQGIVFNGIPDWLYEEEILKSPNALWFSPDAQFLLYACFNDSLVGELKYPWYGRIQERLRYPQIRMLRYPKAGTRNPETTLWVVDLKHPTRLNPVDLKPPLVPQPNSQDHYFTAVTWLAHHQVAVIWMNRVQNMSIISLCRGPTWNCDTVSPVLLTIQLGFKSEDNKKILIEGYRNTSHKISYLTTTQKYRAEGRNIVHIKEPYTHKLYDAPLFSSDGCCYLARLPVLEGEHGYYKHVCHMDVASKRNTPLTQGRFEVTQILAWDEENHYIYFVAAPEHKPGERHLYRTGDLNISSPDTRQMDCLTCPPLEPSQSLYHHGLESPRSTAMSGDISELASWPPCLYVAPHLSPGQSPRFYVLECLGPDPPTASLVDLLSNTKLVVLDTQPALRDRLAVMASPQVKTIKVLVDGGYHAQVRLHLPPGLREDEEMTFPLILHVCGAPGSQLVSEQWSVDWGTYLASNRNFIVAQIDGRGSGYQGDRLIHELHYRLGSVEIEDQIAVTKYLRDLKFVDRERMAVWGWSYGGFAAAMILAQDEEVFHCGISVAPITSWAHYDSVYTERYMGTPNVTDNYRGYEEADVTKHAGNLRNKLFLLIHGTADHTVHYQQSMMLVRALTDQGVLFRHQV</sequence>
<dbReference type="Pfam" id="PF00326">
    <property type="entry name" value="Peptidase_S9"/>
    <property type="match status" value="1"/>
</dbReference>
<accession>A0A067QPP4</accession>
<dbReference type="InParanoid" id="A0A067QPP4"/>
<evidence type="ECO:0000313" key="7">
    <source>
        <dbReference type="EMBL" id="KDR11620.1"/>
    </source>
</evidence>
<feature type="transmembrane region" description="Helical" evidence="4">
    <location>
        <begin position="16"/>
        <end position="37"/>
    </location>
</feature>
<evidence type="ECO:0000259" key="6">
    <source>
        <dbReference type="Pfam" id="PF00930"/>
    </source>
</evidence>
<dbReference type="InterPro" id="IPR029058">
    <property type="entry name" value="AB_hydrolase_fold"/>
</dbReference>
<dbReference type="InterPro" id="IPR002469">
    <property type="entry name" value="Peptidase_S9B_N"/>
</dbReference>
<dbReference type="GO" id="GO:0008236">
    <property type="term" value="F:serine-type peptidase activity"/>
    <property type="evidence" value="ECO:0007669"/>
    <property type="project" value="InterPro"/>
</dbReference>
<dbReference type="Gene3D" id="3.40.50.1820">
    <property type="entry name" value="alpha/beta hydrolase"/>
    <property type="match status" value="1"/>
</dbReference>
<evidence type="ECO:0000313" key="8">
    <source>
        <dbReference type="Proteomes" id="UP000027135"/>
    </source>
</evidence>
<dbReference type="FunFam" id="3.40.50.1820:FF:000003">
    <property type="entry name" value="Dipeptidyl peptidase 4"/>
    <property type="match status" value="1"/>
</dbReference>
<dbReference type="Proteomes" id="UP000027135">
    <property type="component" value="Unassembled WGS sequence"/>
</dbReference>
<gene>
    <name evidence="7" type="ORF">L798_13946</name>
</gene>
<dbReference type="InterPro" id="IPR001375">
    <property type="entry name" value="Peptidase_S9_cat"/>
</dbReference>
<feature type="non-terminal residue" evidence="7">
    <location>
        <position position="1"/>
    </location>
</feature>
<dbReference type="eggNOG" id="KOG2100">
    <property type="taxonomic scope" value="Eukaryota"/>
</dbReference>
<proteinExistence type="inferred from homology"/>
<reference evidence="7 8" key="1">
    <citation type="journal article" date="2014" name="Nat. Commun.">
        <title>Molecular traces of alternative social organization in a termite genome.</title>
        <authorList>
            <person name="Terrapon N."/>
            <person name="Li C."/>
            <person name="Robertson H.M."/>
            <person name="Ji L."/>
            <person name="Meng X."/>
            <person name="Booth W."/>
            <person name="Chen Z."/>
            <person name="Childers C.P."/>
            <person name="Glastad K.M."/>
            <person name="Gokhale K."/>
            <person name="Gowin J."/>
            <person name="Gronenberg W."/>
            <person name="Hermansen R.A."/>
            <person name="Hu H."/>
            <person name="Hunt B.G."/>
            <person name="Huylmans A.K."/>
            <person name="Khalil S.M."/>
            <person name="Mitchell R.D."/>
            <person name="Munoz-Torres M.C."/>
            <person name="Mustard J.A."/>
            <person name="Pan H."/>
            <person name="Reese J.T."/>
            <person name="Scharf M.E."/>
            <person name="Sun F."/>
            <person name="Vogel H."/>
            <person name="Xiao J."/>
            <person name="Yang W."/>
            <person name="Yang Z."/>
            <person name="Yang Z."/>
            <person name="Zhou J."/>
            <person name="Zhu J."/>
            <person name="Brent C.S."/>
            <person name="Elsik C.G."/>
            <person name="Goodisman M.A."/>
            <person name="Liberles D.A."/>
            <person name="Roe R.M."/>
            <person name="Vargo E.L."/>
            <person name="Vilcinskas A."/>
            <person name="Wang J."/>
            <person name="Bornberg-Bauer E."/>
            <person name="Korb J."/>
            <person name="Zhang G."/>
            <person name="Liebig J."/>
        </authorList>
    </citation>
    <scope>NUCLEOTIDE SEQUENCE [LARGE SCALE GENOMIC DNA]</scope>
    <source>
        <tissue evidence="7">Whole organism</tissue>
    </source>
</reference>
<keyword evidence="4" id="KW-0472">Membrane</keyword>
<keyword evidence="4" id="KW-1133">Transmembrane helix</keyword>
<dbReference type="SUPFAM" id="SSF82171">
    <property type="entry name" value="DPP6 N-terminal domain-like"/>
    <property type="match status" value="1"/>
</dbReference>
<evidence type="ECO:0000256" key="3">
    <source>
        <dbReference type="ARBA" id="ARBA00072929"/>
    </source>
</evidence>
<dbReference type="SUPFAM" id="SSF53474">
    <property type="entry name" value="alpha/beta-Hydrolases"/>
    <property type="match status" value="1"/>
</dbReference>
<evidence type="ECO:0000256" key="4">
    <source>
        <dbReference type="SAM" id="Phobius"/>
    </source>
</evidence>